<dbReference type="RefSeq" id="WP_214563696.1">
    <property type="nucleotide sequence ID" value="NZ_JAHEWX010000036.1"/>
</dbReference>
<dbReference type="AlphaFoldDB" id="A0A9Q2ZRH5"/>
<dbReference type="Proteomes" id="UP000709437">
    <property type="component" value="Unassembled WGS sequence"/>
</dbReference>
<evidence type="ECO:0000313" key="2">
    <source>
        <dbReference type="Proteomes" id="UP000709437"/>
    </source>
</evidence>
<sequence>MRVAEAAAPTLDGSSPSRLQCQCRFDLWSFARGGRLVYVYVYVYVYV</sequence>
<comment type="caution">
    <text evidence="1">The sequence shown here is derived from an EMBL/GenBank/DDBJ whole genome shotgun (WGS) entry which is preliminary data.</text>
</comment>
<proteinExistence type="predicted"/>
<reference evidence="1" key="1">
    <citation type="submission" date="2021-05" db="EMBL/GenBank/DDBJ databases">
        <title>Whole genome sequence of Curtobacterium flaccumfaciens pv. flaccumfaciens strain CFBP 3417.</title>
        <authorList>
            <person name="Osdaghi E."/>
            <person name="Taghouti G."/>
            <person name="Portier P."/>
            <person name="Fazliarab A."/>
            <person name="Taghavi S.M."/>
            <person name="Briand M."/>
            <person name="Le-Saux M."/>
            <person name="Jacques M.-A."/>
        </authorList>
    </citation>
    <scope>NUCLEOTIDE SEQUENCE</scope>
    <source>
        <strain evidence="1">CFBP 3417</strain>
    </source>
</reference>
<protein>
    <submittedName>
        <fullName evidence="1">Uncharacterized protein</fullName>
    </submittedName>
</protein>
<dbReference type="EMBL" id="JAHEWX010000036">
    <property type="protein sequence ID" value="MBT1543562.1"/>
    <property type="molecule type" value="Genomic_DNA"/>
</dbReference>
<gene>
    <name evidence="1" type="ORF">KK103_17505</name>
</gene>
<organism evidence="1 2">
    <name type="scientific">Curtobacterium flaccumfaciens pv. flaccumfaciens</name>
    <dbReference type="NCBI Taxonomy" id="138532"/>
    <lineage>
        <taxon>Bacteria</taxon>
        <taxon>Bacillati</taxon>
        <taxon>Actinomycetota</taxon>
        <taxon>Actinomycetes</taxon>
        <taxon>Micrococcales</taxon>
        <taxon>Microbacteriaceae</taxon>
        <taxon>Curtobacterium</taxon>
    </lineage>
</organism>
<name>A0A9Q2ZRH5_9MICO</name>
<accession>A0A9Q2ZRH5</accession>
<evidence type="ECO:0000313" key="1">
    <source>
        <dbReference type="EMBL" id="MBT1543562.1"/>
    </source>
</evidence>